<dbReference type="PROSITE" id="PS00463">
    <property type="entry name" value="ZN2_CY6_FUNGAL_1"/>
    <property type="match status" value="1"/>
</dbReference>
<evidence type="ECO:0000313" key="5">
    <source>
        <dbReference type="Proteomes" id="UP000664132"/>
    </source>
</evidence>
<dbReference type="GO" id="GO:0008270">
    <property type="term" value="F:zinc ion binding"/>
    <property type="evidence" value="ECO:0007669"/>
    <property type="project" value="InterPro"/>
</dbReference>
<dbReference type="AlphaFoldDB" id="A0A8H7W417"/>
<dbReference type="GO" id="GO:0000976">
    <property type="term" value="F:transcription cis-regulatory region binding"/>
    <property type="evidence" value="ECO:0007669"/>
    <property type="project" value="TreeGrafter"/>
</dbReference>
<name>A0A8H7W417_9HELO</name>
<dbReference type="CDD" id="cd12148">
    <property type="entry name" value="fungal_TF_MHR"/>
    <property type="match status" value="1"/>
</dbReference>
<proteinExistence type="predicted"/>
<dbReference type="Gene3D" id="4.10.240.10">
    <property type="entry name" value="Zn(2)-C6 fungal-type DNA-binding domain"/>
    <property type="match status" value="1"/>
</dbReference>
<dbReference type="PROSITE" id="PS50048">
    <property type="entry name" value="ZN2_CY6_FUNGAL_2"/>
    <property type="match status" value="1"/>
</dbReference>
<dbReference type="InterPro" id="IPR036864">
    <property type="entry name" value="Zn2-C6_fun-type_DNA-bd_sf"/>
</dbReference>
<dbReference type="InterPro" id="IPR021858">
    <property type="entry name" value="Fun_TF"/>
</dbReference>
<comment type="subcellular location">
    <subcellularLocation>
        <location evidence="1">Nucleus</location>
    </subcellularLocation>
</comment>
<dbReference type="PANTHER" id="PTHR37534:SF41">
    <property type="entry name" value="SFGA"/>
    <property type="match status" value="1"/>
</dbReference>
<keyword evidence="2" id="KW-0539">Nucleus</keyword>
<dbReference type="CDD" id="cd00067">
    <property type="entry name" value="GAL4"/>
    <property type="match status" value="1"/>
</dbReference>
<evidence type="ECO:0000256" key="2">
    <source>
        <dbReference type="ARBA" id="ARBA00023242"/>
    </source>
</evidence>
<dbReference type="PANTHER" id="PTHR37534">
    <property type="entry name" value="TRANSCRIPTIONAL ACTIVATOR PROTEIN UGA3"/>
    <property type="match status" value="1"/>
</dbReference>
<organism evidence="4 5">
    <name type="scientific">Cadophora malorum</name>
    <dbReference type="NCBI Taxonomy" id="108018"/>
    <lineage>
        <taxon>Eukaryota</taxon>
        <taxon>Fungi</taxon>
        <taxon>Dikarya</taxon>
        <taxon>Ascomycota</taxon>
        <taxon>Pezizomycotina</taxon>
        <taxon>Leotiomycetes</taxon>
        <taxon>Helotiales</taxon>
        <taxon>Ploettnerulaceae</taxon>
        <taxon>Cadophora</taxon>
    </lineage>
</organism>
<dbReference type="InterPro" id="IPR001138">
    <property type="entry name" value="Zn2Cys6_DnaBD"/>
</dbReference>
<dbReference type="Pfam" id="PF11951">
    <property type="entry name" value="Fungal_trans_2"/>
    <property type="match status" value="1"/>
</dbReference>
<dbReference type="Pfam" id="PF00172">
    <property type="entry name" value="Zn_clus"/>
    <property type="match status" value="1"/>
</dbReference>
<dbReference type="GO" id="GO:0000981">
    <property type="term" value="F:DNA-binding transcription factor activity, RNA polymerase II-specific"/>
    <property type="evidence" value="ECO:0007669"/>
    <property type="project" value="InterPro"/>
</dbReference>
<dbReference type="OrthoDB" id="3598904at2759"/>
<accession>A0A8H7W417</accession>
<reference evidence="4" key="1">
    <citation type="submission" date="2021-02" db="EMBL/GenBank/DDBJ databases">
        <title>Genome sequence Cadophora malorum strain M34.</title>
        <authorList>
            <person name="Stefanovic E."/>
            <person name="Vu D."/>
            <person name="Scully C."/>
            <person name="Dijksterhuis J."/>
            <person name="Roader J."/>
            <person name="Houbraken J."/>
        </authorList>
    </citation>
    <scope>NUCLEOTIDE SEQUENCE</scope>
    <source>
        <strain evidence="4">M34</strain>
    </source>
</reference>
<gene>
    <name evidence="4" type="ORF">IFR04_009969</name>
</gene>
<dbReference type="GO" id="GO:0045944">
    <property type="term" value="P:positive regulation of transcription by RNA polymerase II"/>
    <property type="evidence" value="ECO:0007669"/>
    <property type="project" value="TreeGrafter"/>
</dbReference>
<evidence type="ECO:0000256" key="1">
    <source>
        <dbReference type="ARBA" id="ARBA00004123"/>
    </source>
</evidence>
<dbReference type="EMBL" id="JAFJYH010000171">
    <property type="protein sequence ID" value="KAG4416891.1"/>
    <property type="molecule type" value="Genomic_DNA"/>
</dbReference>
<feature type="domain" description="Zn(2)-C6 fungal-type" evidence="3">
    <location>
        <begin position="84"/>
        <end position="112"/>
    </location>
</feature>
<dbReference type="SUPFAM" id="SSF57701">
    <property type="entry name" value="Zn2/Cys6 DNA-binding domain"/>
    <property type="match status" value="1"/>
</dbReference>
<dbReference type="SMART" id="SM00066">
    <property type="entry name" value="GAL4"/>
    <property type="match status" value="1"/>
</dbReference>
<protein>
    <recommendedName>
        <fullName evidence="3">Zn(2)-C6 fungal-type domain-containing protein</fullName>
    </recommendedName>
</protein>
<keyword evidence="5" id="KW-1185">Reference proteome</keyword>
<evidence type="ECO:0000259" key="3">
    <source>
        <dbReference type="PROSITE" id="PS50048"/>
    </source>
</evidence>
<comment type="caution">
    <text evidence="4">The sequence shown here is derived from an EMBL/GenBank/DDBJ whole genome shotgun (WGS) entry which is preliminary data.</text>
</comment>
<evidence type="ECO:0000313" key="4">
    <source>
        <dbReference type="EMBL" id="KAG4416891.1"/>
    </source>
</evidence>
<sequence>MGTTAEVPPLEGLGLDALIFGSLVENFPAWEGGGVIEYTDIKRYQQLWQWVMESYSLQSTQGRQQTTRPKCKAGRRWHHRGFNGCSTCKKRHVKCDEGKPACMKCEKQGLECGGYEQKLIFKIYDQGISSPTDRSAYYSEAASFDSKQEGGKDSHRGDANSLELMDCAYSEASTEVTPRSLDWGQNLSLTTSRLLCRETGYYSHFLGTVSSILLVWDTPYNSNPYRFSLPSLANSSWGLTESMKALGALHLANTSNGENRRSHLQSAMTMYGAIIRDIRNRSATGLTSIGLPDMATNLLLCLFEMMDSQTNGWKVHLLGASNIYKLLFCPDSSAGDFSAYDDEDDIETMHPIRRFLVSLLAYLDVAGSCATGSTTLISGDYWESHGGGWEYNLGVPSFSQYLNDSGTLGQIRQSWSRLMSIQADISSFAGMKRQGMPKRRHELTRHDLESRLVRWRLNSPSCFISFTARAVDEDCDEEWYLQEAMGFVEAYEQATIIYLHKVCSTGQSRPDTASQQIHIAVQRILVLAAKYCTGVVQLGMPWALFMAGTVVNSPSEQQFVRAKFVDMARFGLMVSTFATCVPLWGLISS</sequence>
<dbReference type="GO" id="GO:0005634">
    <property type="term" value="C:nucleus"/>
    <property type="evidence" value="ECO:0007669"/>
    <property type="project" value="UniProtKB-SubCell"/>
</dbReference>
<dbReference type="Proteomes" id="UP000664132">
    <property type="component" value="Unassembled WGS sequence"/>
</dbReference>